<protein>
    <submittedName>
        <fullName evidence="2">LPXTG-domain-containing protein cell wall anchor domain</fullName>
    </submittedName>
</protein>
<comment type="caution">
    <text evidence="2">The sequence shown here is derived from an EMBL/GenBank/DDBJ whole genome shotgun (WGS) entry which is preliminary data.</text>
</comment>
<accession>A0A9W5V5P0</accession>
<feature type="non-terminal residue" evidence="2">
    <location>
        <position position="1"/>
    </location>
</feature>
<dbReference type="RefSeq" id="WP_016126184.1">
    <property type="nucleotide sequence ID" value="NZ_KB976272.1"/>
</dbReference>
<evidence type="ECO:0000256" key="1">
    <source>
        <dbReference type="SAM" id="Phobius"/>
    </source>
</evidence>
<keyword evidence="1" id="KW-0472">Membrane</keyword>
<reference evidence="2 3" key="1">
    <citation type="submission" date="2012-12" db="EMBL/GenBank/DDBJ databases">
        <title>The Genome Sequence of Bacillus cereus VD196.</title>
        <authorList>
            <consortium name="The Broad Institute Genome Sequencing Platform"/>
            <consortium name="The Broad Institute Genome Sequencing Center for Infectious Disease"/>
            <person name="Feldgarden M."/>
            <person name="Van der Auwera G.A."/>
            <person name="Mahillon J."/>
            <person name="Duprez V."/>
            <person name="Timmery S."/>
            <person name="Mattelet C."/>
            <person name="Dierick K."/>
            <person name="Sun M."/>
            <person name="Yu Z."/>
            <person name="Zhu L."/>
            <person name="Hu X."/>
            <person name="Shank E.B."/>
            <person name="Swiecicka I."/>
            <person name="Hansen B.M."/>
            <person name="Andrup L."/>
            <person name="Walker B."/>
            <person name="Young S.K."/>
            <person name="Zeng Q."/>
            <person name="Gargeya S."/>
            <person name="Fitzgerald M."/>
            <person name="Haas B."/>
            <person name="Abouelleil A."/>
            <person name="Alvarado L."/>
            <person name="Arachchi H.M."/>
            <person name="Berlin A.M."/>
            <person name="Chapman S.B."/>
            <person name="Dewar J."/>
            <person name="Goldberg J."/>
            <person name="Griggs A."/>
            <person name="Gujja S."/>
            <person name="Hansen M."/>
            <person name="Howarth C."/>
            <person name="Imamovic A."/>
            <person name="Larimer J."/>
            <person name="McCowan C."/>
            <person name="Murphy C."/>
            <person name="Neiman D."/>
            <person name="Pearson M."/>
            <person name="Priest M."/>
            <person name="Roberts A."/>
            <person name="Saif S."/>
            <person name="Shea T."/>
            <person name="Sisk P."/>
            <person name="Sykes S."/>
            <person name="Wortman J."/>
            <person name="Nusbaum C."/>
            <person name="Birren B."/>
        </authorList>
    </citation>
    <scope>NUCLEOTIDE SEQUENCE [LARGE SCALE GENOMIC DNA]</scope>
    <source>
        <strain evidence="2 3">VD196</strain>
    </source>
</reference>
<sequence>TQPMSVSKYGAQGDIQSKVKTRQLPQAGGSTSMLSWMGIGLVSLATALRFRLRKMKKKQ</sequence>
<evidence type="ECO:0000313" key="3">
    <source>
        <dbReference type="Proteomes" id="UP000014023"/>
    </source>
</evidence>
<keyword evidence="1" id="KW-1133">Transmembrane helix</keyword>
<proteinExistence type="predicted"/>
<keyword evidence="1" id="KW-0812">Transmembrane</keyword>
<dbReference type="NCBIfam" id="TIGR01167">
    <property type="entry name" value="LPXTG_anchor"/>
    <property type="match status" value="1"/>
</dbReference>
<dbReference type="EMBL" id="AHFL01000078">
    <property type="protein sequence ID" value="EOO59185.1"/>
    <property type="molecule type" value="Genomic_DNA"/>
</dbReference>
<feature type="transmembrane region" description="Helical" evidence="1">
    <location>
        <begin position="33"/>
        <end position="52"/>
    </location>
</feature>
<evidence type="ECO:0000313" key="2">
    <source>
        <dbReference type="EMBL" id="EOO59185.1"/>
    </source>
</evidence>
<name>A0A9W5V5P0_BACCE</name>
<dbReference type="AlphaFoldDB" id="A0A9W5V5P0"/>
<dbReference type="Proteomes" id="UP000014023">
    <property type="component" value="Unassembled WGS sequence"/>
</dbReference>
<organism evidence="2 3">
    <name type="scientific">Bacillus cereus VD196</name>
    <dbReference type="NCBI Taxonomy" id="1053243"/>
    <lineage>
        <taxon>Bacteria</taxon>
        <taxon>Bacillati</taxon>
        <taxon>Bacillota</taxon>
        <taxon>Bacilli</taxon>
        <taxon>Bacillales</taxon>
        <taxon>Bacillaceae</taxon>
        <taxon>Bacillus</taxon>
        <taxon>Bacillus cereus group</taxon>
    </lineage>
</organism>
<gene>
    <name evidence="2" type="ORF">IKE_06212</name>
</gene>